<evidence type="ECO:0000256" key="1">
    <source>
        <dbReference type="ARBA" id="ARBA00022679"/>
    </source>
</evidence>
<keyword evidence="1" id="KW-0808">Transferase</keyword>
<dbReference type="Gene3D" id="3.40.50.510">
    <property type="entry name" value="Phosphotransferase system, mannose-type IIA component"/>
    <property type="match status" value="1"/>
</dbReference>
<feature type="domain" description="PTS EIIA type-4" evidence="2">
    <location>
        <begin position="17"/>
        <end position="146"/>
    </location>
</feature>
<dbReference type="SUPFAM" id="SSF53062">
    <property type="entry name" value="PTS system fructose IIA component-like"/>
    <property type="match status" value="1"/>
</dbReference>
<dbReference type="InterPro" id="IPR004701">
    <property type="entry name" value="PTS_EIIA_man-typ"/>
</dbReference>
<dbReference type="InterPro" id="IPR036662">
    <property type="entry name" value="PTS_EIIA_man-typ_sf"/>
</dbReference>
<dbReference type="GO" id="GO:0016740">
    <property type="term" value="F:transferase activity"/>
    <property type="evidence" value="ECO:0007669"/>
    <property type="project" value="UniProtKB-KW"/>
</dbReference>
<dbReference type="PROSITE" id="PS51096">
    <property type="entry name" value="PTS_EIIA_TYPE_4"/>
    <property type="match status" value="1"/>
</dbReference>
<dbReference type="Proteomes" id="UP000194933">
    <property type="component" value="Unassembled WGS sequence"/>
</dbReference>
<dbReference type="AlphaFoldDB" id="A0A242K030"/>
<name>A0A242K030_9ENTE</name>
<dbReference type="InterPro" id="IPR051471">
    <property type="entry name" value="Bacterial_PTS_sugar_comp"/>
</dbReference>
<sequence>MKYIKSEDHFIKGGGKVLGIVLATHGTLSDGLKDAANVIMGSVNNMVTVNLKQEDDVQMFGEKITKAIYQVDQKEGVLVLVDVVSASPYNQSLLAVSQLAKGVKEETYVIGGTNLPMLLEAINHQLLHTPIATAAKAVMEQGKDSIDLWHALSQKVAVEEDEDDF</sequence>
<organism evidence="3 4">
    <name type="scientific">Candidatus Enterococcus wittei</name>
    <dbReference type="NCBI Taxonomy" id="1987383"/>
    <lineage>
        <taxon>Bacteria</taxon>
        <taxon>Bacillati</taxon>
        <taxon>Bacillota</taxon>
        <taxon>Bacilli</taxon>
        <taxon>Lactobacillales</taxon>
        <taxon>Enterococcaceae</taxon>
        <taxon>Enterococcus</taxon>
    </lineage>
</organism>
<dbReference type="GO" id="GO:0016020">
    <property type="term" value="C:membrane"/>
    <property type="evidence" value="ECO:0007669"/>
    <property type="project" value="InterPro"/>
</dbReference>
<reference evidence="3 4" key="1">
    <citation type="submission" date="2017-05" db="EMBL/GenBank/DDBJ databases">
        <title>The Genome Sequence of Enterococcus sp. 10A9_DIV0425.</title>
        <authorList>
            <consortium name="The Broad Institute Genomics Platform"/>
            <consortium name="The Broad Institute Genomic Center for Infectious Diseases"/>
            <person name="Earl A."/>
            <person name="Manson A."/>
            <person name="Schwartman J."/>
            <person name="Gilmore M."/>
            <person name="Abouelleil A."/>
            <person name="Cao P."/>
            <person name="Chapman S."/>
            <person name="Cusick C."/>
            <person name="Shea T."/>
            <person name="Young S."/>
            <person name="Neafsey D."/>
            <person name="Nusbaum C."/>
            <person name="Birren B."/>
        </authorList>
    </citation>
    <scope>NUCLEOTIDE SEQUENCE [LARGE SCALE GENOMIC DNA]</scope>
    <source>
        <strain evidence="3 4">10A9_DIV0425</strain>
    </source>
</reference>
<dbReference type="Pfam" id="PF03610">
    <property type="entry name" value="EIIA-man"/>
    <property type="match status" value="1"/>
</dbReference>
<dbReference type="PANTHER" id="PTHR33799:SF1">
    <property type="entry name" value="PTS SYSTEM MANNOSE-SPECIFIC EIIAB COMPONENT-RELATED"/>
    <property type="match status" value="1"/>
</dbReference>
<proteinExistence type="predicted"/>
<evidence type="ECO:0000313" key="3">
    <source>
        <dbReference type="EMBL" id="OTP10313.1"/>
    </source>
</evidence>
<evidence type="ECO:0000259" key="2">
    <source>
        <dbReference type="PROSITE" id="PS51096"/>
    </source>
</evidence>
<evidence type="ECO:0000313" key="4">
    <source>
        <dbReference type="Proteomes" id="UP000194933"/>
    </source>
</evidence>
<dbReference type="STRING" id="1987383.A5844_002012"/>
<gene>
    <name evidence="3" type="ORF">A5844_002012</name>
</gene>
<dbReference type="GO" id="GO:0009401">
    <property type="term" value="P:phosphoenolpyruvate-dependent sugar phosphotransferase system"/>
    <property type="evidence" value="ECO:0007669"/>
    <property type="project" value="InterPro"/>
</dbReference>
<keyword evidence="4" id="KW-1185">Reference proteome</keyword>
<protein>
    <recommendedName>
        <fullName evidence="2">PTS EIIA type-4 domain-containing protein</fullName>
    </recommendedName>
</protein>
<dbReference type="PANTHER" id="PTHR33799">
    <property type="entry name" value="PTS PERMEASE-RELATED-RELATED"/>
    <property type="match status" value="1"/>
</dbReference>
<accession>A0A242K030</accession>
<comment type="caution">
    <text evidence="3">The sequence shown here is derived from an EMBL/GenBank/DDBJ whole genome shotgun (WGS) entry which is preliminary data.</text>
</comment>
<dbReference type="EMBL" id="NGMO01000003">
    <property type="protein sequence ID" value="OTP10313.1"/>
    <property type="molecule type" value="Genomic_DNA"/>
</dbReference>